<comment type="caution">
    <text evidence="1">The sequence shown here is derived from an EMBL/GenBank/DDBJ whole genome shotgun (WGS) entry which is preliminary data.</text>
</comment>
<dbReference type="Proteomes" id="UP000004457">
    <property type="component" value="Unassembled WGS sequence"/>
</dbReference>
<reference evidence="1 2" key="1">
    <citation type="submission" date="2009-01" db="EMBL/GenBank/DDBJ databases">
        <authorList>
            <person name="Fulton L."/>
            <person name="Clifton S."/>
            <person name="Chinwalla A.T."/>
            <person name="Mitreva M."/>
            <person name="Sodergren E."/>
            <person name="Weinstock G."/>
            <person name="Clifton S."/>
            <person name="Dooling D.J."/>
            <person name="Fulton B."/>
            <person name="Minx P."/>
            <person name="Pepin K.H."/>
            <person name="Johnson M."/>
            <person name="Bhonagiri V."/>
            <person name="Nash W.E."/>
            <person name="Mardis E.R."/>
            <person name="Wilson R.K."/>
        </authorList>
    </citation>
    <scope>NUCLEOTIDE SEQUENCE [LARGE SCALE GENOMIC DNA]</scope>
    <source>
        <strain evidence="1 2">NRL30031/H210</strain>
    </source>
</reference>
<keyword evidence="2" id="KW-1185">Reference proteome</keyword>
<proteinExistence type="predicted"/>
<organism evidence="1 2">
    <name type="scientific">Neisseria flavescens NRL30031/H210</name>
    <dbReference type="NCBI Taxonomy" id="546264"/>
    <lineage>
        <taxon>Bacteria</taxon>
        <taxon>Pseudomonadati</taxon>
        <taxon>Pseudomonadota</taxon>
        <taxon>Betaproteobacteria</taxon>
        <taxon>Neisseriales</taxon>
        <taxon>Neisseriaceae</taxon>
        <taxon>Neisseria</taxon>
    </lineage>
</organism>
<accession>C0EMS2</accession>
<dbReference type="SUPFAM" id="SSF52151">
    <property type="entry name" value="FabD/lysophospholipase-like"/>
    <property type="match status" value="1"/>
</dbReference>
<dbReference type="EMBL" id="ACEN01000059">
    <property type="protein sequence ID" value="EEG33667.1"/>
    <property type="molecule type" value="Genomic_DNA"/>
</dbReference>
<gene>
    <name evidence="1" type="ORF">NEIFLAOT_01248</name>
</gene>
<evidence type="ECO:0000313" key="1">
    <source>
        <dbReference type="EMBL" id="EEG33667.1"/>
    </source>
</evidence>
<dbReference type="AlphaFoldDB" id="C0EMS2"/>
<sequence>MLEELDKQKIYSGGREKSLLEAVDLVYGVSGGSVLAAYFSLHGKETIPLFERRFLKQNFQRQVSKQVFFAGECAAPDIARVRPGRPVAGAV</sequence>
<dbReference type="InterPro" id="IPR016035">
    <property type="entry name" value="Acyl_Trfase/lysoPLipase"/>
</dbReference>
<protein>
    <submittedName>
        <fullName evidence="1">Uncharacterized protein</fullName>
    </submittedName>
</protein>
<name>C0EMS2_NEIFL</name>
<evidence type="ECO:0000313" key="2">
    <source>
        <dbReference type="Proteomes" id="UP000004457"/>
    </source>
</evidence>
<dbReference type="eggNOG" id="COG1752">
    <property type="taxonomic scope" value="Bacteria"/>
</dbReference>